<dbReference type="Gene3D" id="3.40.630.30">
    <property type="match status" value="2"/>
</dbReference>
<dbReference type="GO" id="GO:0016747">
    <property type="term" value="F:acyltransferase activity, transferring groups other than amino-acyl groups"/>
    <property type="evidence" value="ECO:0007669"/>
    <property type="project" value="InterPro"/>
</dbReference>
<dbReference type="PANTHER" id="PTHR43792">
    <property type="entry name" value="GNAT FAMILY, PUTATIVE (AFU_ORTHOLOGUE AFUA_3G00765)-RELATED-RELATED"/>
    <property type="match status" value="1"/>
</dbReference>
<feature type="domain" description="N-acetyltransferase" evidence="1">
    <location>
        <begin position="51"/>
        <end position="204"/>
    </location>
</feature>
<dbReference type="Proteomes" id="UP000431092">
    <property type="component" value="Unassembled WGS sequence"/>
</dbReference>
<sequence>MGERPRGWGSGVRWGLSEATANVDAMATAPPDRAPRALHPGAPRTVETARLRLRPPTTADAAFHHALHSDERLYQHAPWAVTTDRTANLVGLQTWVEGWETDGFGYWVAEDRGSGRPVGVVGVRPLAHGEDGVVNLYYRFAHESHGQGLGREAARAATAWAAEWLPGWRARAVARDDNPASGRTAASAGLVPGEPHVIPGDPVEAGPSRAWWLPRVRVVGASERSADPSLRDQMLDLWCAVNAAGGAVGFTRDTPREAVAVTLDDALAATDDELRTLAVLRDHTGLLLGFGWWIRSADGLFRHTATLKRLMVDPAVQGRNLGAVALAGMHAVARTLPGLEVCDLTYRSGLGLGRFYARMGWTEVGRVPRSLWLSADDRRDSVWMVRSVTGASVVAEGSL</sequence>
<dbReference type="AlphaFoldDB" id="A0A6I3IRY1"/>
<dbReference type="InterPro" id="IPR016181">
    <property type="entry name" value="Acyl_CoA_acyltransferase"/>
</dbReference>
<evidence type="ECO:0000313" key="3">
    <source>
        <dbReference type="Proteomes" id="UP000431092"/>
    </source>
</evidence>
<dbReference type="PROSITE" id="PS51186">
    <property type="entry name" value="GNAT"/>
    <property type="match status" value="1"/>
</dbReference>
<dbReference type="InterPro" id="IPR051531">
    <property type="entry name" value="N-acetyltransferase"/>
</dbReference>
<comment type="caution">
    <text evidence="2">The sequence shown here is derived from an EMBL/GenBank/DDBJ whole genome shotgun (WGS) entry which is preliminary data.</text>
</comment>
<accession>A0A6I3IRY1</accession>
<organism evidence="2 3">
    <name type="scientific">Arsenicicoccus cauae</name>
    <dbReference type="NCBI Taxonomy" id="2663847"/>
    <lineage>
        <taxon>Bacteria</taxon>
        <taxon>Bacillati</taxon>
        <taxon>Actinomycetota</taxon>
        <taxon>Actinomycetes</taxon>
        <taxon>Micrococcales</taxon>
        <taxon>Intrasporangiaceae</taxon>
        <taxon>Arsenicicoccus</taxon>
    </lineage>
</organism>
<dbReference type="InterPro" id="IPR000182">
    <property type="entry name" value="GNAT_dom"/>
</dbReference>
<proteinExistence type="predicted"/>
<keyword evidence="2" id="KW-0808">Transferase</keyword>
<dbReference type="PANTHER" id="PTHR43792:SF1">
    <property type="entry name" value="N-ACETYLTRANSFERASE DOMAIN-CONTAINING PROTEIN"/>
    <property type="match status" value="1"/>
</dbReference>
<dbReference type="EMBL" id="WLVL01000040">
    <property type="protein sequence ID" value="MTB72690.1"/>
    <property type="molecule type" value="Genomic_DNA"/>
</dbReference>
<protein>
    <submittedName>
        <fullName evidence="2">GNAT family N-acetyltransferase</fullName>
    </submittedName>
</protein>
<keyword evidence="3" id="KW-1185">Reference proteome</keyword>
<gene>
    <name evidence="2" type="ORF">GGG17_12095</name>
</gene>
<evidence type="ECO:0000313" key="2">
    <source>
        <dbReference type="EMBL" id="MTB72690.1"/>
    </source>
</evidence>
<reference evidence="2 3" key="1">
    <citation type="submission" date="2019-11" db="EMBL/GenBank/DDBJ databases">
        <title>Whole genome sequencing identifies a novel species of the genus Arsenicicoccus isolated from human blood.</title>
        <authorList>
            <person name="Jeong J.H."/>
            <person name="Kweon O.J."/>
            <person name="Kim H.R."/>
            <person name="Kim T.-H."/>
            <person name="Ha S.-M."/>
            <person name="Lee M.-K."/>
        </authorList>
    </citation>
    <scope>NUCLEOTIDE SEQUENCE [LARGE SCALE GENOMIC DNA]</scope>
    <source>
        <strain evidence="2 3">MKL-02</strain>
    </source>
</reference>
<dbReference type="Pfam" id="PF13302">
    <property type="entry name" value="Acetyltransf_3"/>
    <property type="match status" value="1"/>
</dbReference>
<evidence type="ECO:0000259" key="1">
    <source>
        <dbReference type="PROSITE" id="PS51186"/>
    </source>
</evidence>
<name>A0A6I3IRY1_9MICO</name>
<dbReference type="SUPFAM" id="SSF55729">
    <property type="entry name" value="Acyl-CoA N-acyltransferases (Nat)"/>
    <property type="match status" value="2"/>
</dbReference>